<proteinExistence type="predicted"/>
<dbReference type="Gene3D" id="3.40.50.300">
    <property type="entry name" value="P-loop containing nucleotide triphosphate hydrolases"/>
    <property type="match status" value="1"/>
</dbReference>
<organism evidence="1">
    <name type="scientific">Pithovirus LCPAC102</name>
    <dbReference type="NCBI Taxonomy" id="2506587"/>
    <lineage>
        <taxon>Viruses</taxon>
        <taxon>Pithoviruses</taxon>
    </lineage>
</organism>
<dbReference type="EMBL" id="MK500475">
    <property type="protein sequence ID" value="QBK90313.1"/>
    <property type="molecule type" value="Genomic_DNA"/>
</dbReference>
<evidence type="ECO:0000313" key="1">
    <source>
        <dbReference type="EMBL" id="QBK90313.1"/>
    </source>
</evidence>
<protein>
    <submittedName>
        <fullName evidence="1">AAA domain protein</fullName>
    </submittedName>
</protein>
<dbReference type="InterPro" id="IPR027417">
    <property type="entry name" value="P-loop_NTPase"/>
</dbReference>
<accession>A0A481Z365</accession>
<dbReference type="SUPFAM" id="SSF52540">
    <property type="entry name" value="P-loop containing nucleoside triphosphate hydrolases"/>
    <property type="match status" value="1"/>
</dbReference>
<sequence>MNGESKVVIIIGLPGSGKTTYSKTLSDTYEIHDDFIFNFFNGEVIKSIRNNRKVCLNDPRLCNISVFCKYMKKILKYISTDDIKLILYENDIEKCRNNIIRRGDYGNIEYNLNDFSSAYDINYYISYNHDIFSVYE</sequence>
<gene>
    <name evidence="1" type="ORF">LCPAC102_02260</name>
</gene>
<reference evidence="1" key="1">
    <citation type="journal article" date="2019" name="MBio">
        <title>Virus Genomes from Deep Sea Sediments Expand the Ocean Megavirome and Support Independent Origins of Viral Gigantism.</title>
        <authorList>
            <person name="Backstrom D."/>
            <person name="Yutin N."/>
            <person name="Jorgensen S.L."/>
            <person name="Dharamshi J."/>
            <person name="Homa F."/>
            <person name="Zaremba-Niedwiedzka K."/>
            <person name="Spang A."/>
            <person name="Wolf Y.I."/>
            <person name="Koonin E.V."/>
            <person name="Ettema T.J."/>
        </authorList>
    </citation>
    <scope>NUCLEOTIDE SEQUENCE</scope>
</reference>
<name>A0A481Z365_9VIRU</name>